<protein>
    <recommendedName>
        <fullName evidence="8">Helicase ATP-binding domain-containing protein</fullName>
    </recommendedName>
</protein>
<dbReference type="VEuPathDB" id="FungiDB:PYU1_G008286"/>
<proteinExistence type="predicted"/>
<dbReference type="InterPro" id="IPR011011">
    <property type="entry name" value="Znf_FYVE_PHD"/>
</dbReference>
<evidence type="ECO:0000313" key="7">
    <source>
        <dbReference type="Proteomes" id="UP000019132"/>
    </source>
</evidence>
<evidence type="ECO:0000259" key="4">
    <source>
        <dbReference type="SMART" id="SM00249"/>
    </source>
</evidence>
<keyword evidence="2" id="KW-0863">Zinc-finger</keyword>
<dbReference type="InterPro" id="IPR001965">
    <property type="entry name" value="Znf_PHD"/>
</dbReference>
<dbReference type="PANTHER" id="PTHR45865">
    <property type="entry name" value="E3 UBIQUITIN-PROTEIN LIGASE SHPRH FAMILY MEMBER"/>
    <property type="match status" value="1"/>
</dbReference>
<evidence type="ECO:0000256" key="3">
    <source>
        <dbReference type="ARBA" id="ARBA00022833"/>
    </source>
</evidence>
<reference evidence="6" key="3">
    <citation type="submission" date="2015-02" db="UniProtKB">
        <authorList>
            <consortium name="EnsemblProtists"/>
        </authorList>
    </citation>
    <scope>IDENTIFICATION</scope>
    <source>
        <strain evidence="6">DAOM BR144</strain>
    </source>
</reference>
<dbReference type="InterPro" id="IPR000330">
    <property type="entry name" value="SNF2_N"/>
</dbReference>
<sequence>MHHVMIWLLRNARSIRGQCEYPYWQEIDVLYEQFVGSAIPSNDAPLPSISFDIHDMYARINSSRQLQRDIALFEDARVNGGGANLLPTLRPYQKAAVSWMLSREKRMATHSTNKLKTFAEFARQEFGEDTVAYDPFCGLFHDANSHKEDDLVQSAHLDLSCVRGGILADEMGLGKTVEVITLVLCNPWPAACPTLLSSHAARSETSVVEAESSSETYDCICGGTEDHERGWVQCTFCQTWHHQVCTGFYVMEDGDDQLPAFVESDHNAAKNEFGPESFMCFHCQVTENPQFGCKTTLIVSPESIHDQWETELKRHVKPGALKLLRYPGVKALRARLSSLREPSEQWQILANAGLTLASYDVVLTTYEALSSDLYHLPTEMAHARRSSTRQKRKRYAFVASPLIFLQFWRVCMDEAQVGVENAQLQAALTVAKLNAEMKWVVTGTPFSTQVGDLYGCFKFLRLAPYGNEFTGTTLFQEVIEKCFSKGAIDRRLQQQPRS</sequence>
<dbReference type="SUPFAM" id="SSF52540">
    <property type="entry name" value="P-loop containing nucleoside triphosphate hydrolases"/>
    <property type="match status" value="1"/>
</dbReference>
<dbReference type="InParanoid" id="K3WTK8"/>
<dbReference type="GO" id="GO:0008270">
    <property type="term" value="F:zinc ion binding"/>
    <property type="evidence" value="ECO:0007669"/>
    <property type="project" value="UniProtKB-KW"/>
</dbReference>
<name>K3WTK8_GLOUD</name>
<dbReference type="eggNOG" id="KOG0298">
    <property type="taxonomic scope" value="Eukaryota"/>
</dbReference>
<dbReference type="InterPro" id="IPR052583">
    <property type="entry name" value="ATP-helicase/E3_Ub-Ligase"/>
</dbReference>
<dbReference type="Gene3D" id="3.40.50.10810">
    <property type="entry name" value="Tandem AAA-ATPase domain"/>
    <property type="match status" value="2"/>
</dbReference>
<accession>K3WTK8</accession>
<keyword evidence="1" id="KW-0479">Metal-binding</keyword>
<dbReference type="InterPro" id="IPR027417">
    <property type="entry name" value="P-loop_NTPase"/>
</dbReference>
<dbReference type="SMART" id="SM00249">
    <property type="entry name" value="PHD"/>
    <property type="match status" value="1"/>
</dbReference>
<dbReference type="PANTHER" id="PTHR45865:SF1">
    <property type="entry name" value="E3 UBIQUITIN-PROTEIN LIGASE SHPRH"/>
    <property type="match status" value="1"/>
</dbReference>
<reference evidence="7" key="2">
    <citation type="submission" date="2010-04" db="EMBL/GenBank/DDBJ databases">
        <authorList>
            <person name="Buell R."/>
            <person name="Hamilton J."/>
            <person name="Hostetler J."/>
        </authorList>
    </citation>
    <scope>NUCLEOTIDE SEQUENCE [LARGE SCALE GENOMIC DNA]</scope>
    <source>
        <strain evidence="7">DAOM:BR144</strain>
    </source>
</reference>
<evidence type="ECO:0000256" key="2">
    <source>
        <dbReference type="ARBA" id="ARBA00022771"/>
    </source>
</evidence>
<keyword evidence="3" id="KW-0862">Zinc</keyword>
<evidence type="ECO:0000259" key="5">
    <source>
        <dbReference type="SMART" id="SM00487"/>
    </source>
</evidence>
<dbReference type="Proteomes" id="UP000019132">
    <property type="component" value="Unassembled WGS sequence"/>
</dbReference>
<dbReference type="SMART" id="SM00487">
    <property type="entry name" value="DEXDc"/>
    <property type="match status" value="1"/>
</dbReference>
<evidence type="ECO:0000256" key="1">
    <source>
        <dbReference type="ARBA" id="ARBA00022723"/>
    </source>
</evidence>
<dbReference type="InterPro" id="IPR013083">
    <property type="entry name" value="Znf_RING/FYVE/PHD"/>
</dbReference>
<dbReference type="OMA" id="DANSHKE"/>
<evidence type="ECO:0008006" key="8">
    <source>
        <dbReference type="Google" id="ProtNLM"/>
    </source>
</evidence>
<dbReference type="EMBL" id="GL376619">
    <property type="status" value="NOT_ANNOTATED_CDS"/>
    <property type="molecule type" value="Genomic_DNA"/>
</dbReference>
<dbReference type="InterPro" id="IPR038718">
    <property type="entry name" value="SNF2-like_sf"/>
</dbReference>
<dbReference type="SUPFAM" id="SSF57903">
    <property type="entry name" value="FYVE/PHD zinc finger"/>
    <property type="match status" value="1"/>
</dbReference>
<dbReference type="EnsemblProtists" id="PYU1_T008302">
    <property type="protein sequence ID" value="PYU1_T008302"/>
    <property type="gene ID" value="PYU1_G008286"/>
</dbReference>
<dbReference type="HOGENOM" id="CLU_548039_0_0_1"/>
<dbReference type="Gene3D" id="3.30.40.10">
    <property type="entry name" value="Zinc/RING finger domain, C3HC4 (zinc finger)"/>
    <property type="match status" value="1"/>
</dbReference>
<dbReference type="InterPro" id="IPR019786">
    <property type="entry name" value="Zinc_finger_PHD-type_CS"/>
</dbReference>
<dbReference type="STRING" id="431595.K3WTK8"/>
<dbReference type="GO" id="GO:0005524">
    <property type="term" value="F:ATP binding"/>
    <property type="evidence" value="ECO:0007669"/>
    <property type="project" value="InterPro"/>
</dbReference>
<organism evidence="6 7">
    <name type="scientific">Globisporangium ultimum (strain ATCC 200006 / CBS 805.95 / DAOM BR144)</name>
    <name type="common">Pythium ultimum</name>
    <dbReference type="NCBI Taxonomy" id="431595"/>
    <lineage>
        <taxon>Eukaryota</taxon>
        <taxon>Sar</taxon>
        <taxon>Stramenopiles</taxon>
        <taxon>Oomycota</taxon>
        <taxon>Peronosporomycetes</taxon>
        <taxon>Pythiales</taxon>
        <taxon>Pythiaceae</taxon>
        <taxon>Globisporangium</taxon>
    </lineage>
</organism>
<dbReference type="InterPro" id="IPR014001">
    <property type="entry name" value="Helicase_ATP-bd"/>
</dbReference>
<feature type="domain" description="Helicase ATP-binding" evidence="5">
    <location>
        <begin position="85"/>
        <end position="479"/>
    </location>
</feature>
<feature type="domain" description="Zinc finger PHD-type" evidence="4">
    <location>
        <begin position="218"/>
        <end position="284"/>
    </location>
</feature>
<dbReference type="AlphaFoldDB" id="K3WTK8"/>
<reference evidence="7" key="1">
    <citation type="journal article" date="2010" name="Genome Biol.">
        <title>Genome sequence of the necrotrophic plant pathogen Pythium ultimum reveals original pathogenicity mechanisms and effector repertoire.</title>
        <authorList>
            <person name="Levesque C.A."/>
            <person name="Brouwer H."/>
            <person name="Cano L."/>
            <person name="Hamilton J.P."/>
            <person name="Holt C."/>
            <person name="Huitema E."/>
            <person name="Raffaele S."/>
            <person name="Robideau G.P."/>
            <person name="Thines M."/>
            <person name="Win J."/>
            <person name="Zerillo M.M."/>
            <person name="Beakes G.W."/>
            <person name="Boore J.L."/>
            <person name="Busam D."/>
            <person name="Dumas B."/>
            <person name="Ferriera S."/>
            <person name="Fuerstenberg S.I."/>
            <person name="Gachon C.M."/>
            <person name="Gaulin E."/>
            <person name="Govers F."/>
            <person name="Grenville-Briggs L."/>
            <person name="Horner N."/>
            <person name="Hostetler J."/>
            <person name="Jiang R.H."/>
            <person name="Johnson J."/>
            <person name="Krajaejun T."/>
            <person name="Lin H."/>
            <person name="Meijer H.J."/>
            <person name="Moore B."/>
            <person name="Morris P."/>
            <person name="Phuntmart V."/>
            <person name="Puiu D."/>
            <person name="Shetty J."/>
            <person name="Stajich J.E."/>
            <person name="Tripathy S."/>
            <person name="Wawra S."/>
            <person name="van West P."/>
            <person name="Whitty B.R."/>
            <person name="Coutinho P.M."/>
            <person name="Henrissat B."/>
            <person name="Martin F."/>
            <person name="Thomas P.D."/>
            <person name="Tyler B.M."/>
            <person name="De Vries R.P."/>
            <person name="Kamoun S."/>
            <person name="Yandell M."/>
            <person name="Tisserat N."/>
            <person name="Buell C.R."/>
        </authorList>
    </citation>
    <scope>NUCLEOTIDE SEQUENCE</scope>
    <source>
        <strain evidence="7">DAOM:BR144</strain>
    </source>
</reference>
<keyword evidence="7" id="KW-1185">Reference proteome</keyword>
<evidence type="ECO:0000313" key="6">
    <source>
        <dbReference type="EnsemblProtists" id="PYU1_T008302"/>
    </source>
</evidence>
<dbReference type="Pfam" id="PF00176">
    <property type="entry name" value="SNF2-rel_dom"/>
    <property type="match status" value="1"/>
</dbReference>
<dbReference type="PROSITE" id="PS01359">
    <property type="entry name" value="ZF_PHD_1"/>
    <property type="match status" value="1"/>
</dbReference>